<dbReference type="SUPFAM" id="SSF52317">
    <property type="entry name" value="Class I glutamine amidotransferase-like"/>
    <property type="match status" value="1"/>
</dbReference>
<evidence type="ECO:0000259" key="1">
    <source>
        <dbReference type="Pfam" id="PF01965"/>
    </source>
</evidence>
<dbReference type="InterPro" id="IPR002818">
    <property type="entry name" value="DJ-1/PfpI"/>
</dbReference>
<dbReference type="Pfam" id="PF01965">
    <property type="entry name" value="DJ-1_PfpI"/>
    <property type="match status" value="1"/>
</dbReference>
<reference evidence="2 3" key="1">
    <citation type="submission" date="2024-04" db="EMBL/GenBank/DDBJ databases">
        <title>Novel species of the genus Ideonella isolated from streams.</title>
        <authorList>
            <person name="Lu H."/>
        </authorList>
    </citation>
    <scope>NUCLEOTIDE SEQUENCE [LARGE SCALE GENOMIC DNA]</scope>
    <source>
        <strain evidence="2 3">DXS29W</strain>
    </source>
</reference>
<dbReference type="PANTHER" id="PTHR43130">
    <property type="entry name" value="ARAC-FAMILY TRANSCRIPTIONAL REGULATOR"/>
    <property type="match status" value="1"/>
</dbReference>
<dbReference type="InterPro" id="IPR052158">
    <property type="entry name" value="INH-QAR"/>
</dbReference>
<dbReference type="GO" id="GO:0016829">
    <property type="term" value="F:lyase activity"/>
    <property type="evidence" value="ECO:0007669"/>
    <property type="project" value="UniProtKB-KW"/>
</dbReference>
<dbReference type="RefSeq" id="WP_341426492.1">
    <property type="nucleotide sequence ID" value="NZ_JBBUTG010000009.1"/>
</dbReference>
<feature type="domain" description="DJ-1/PfpI" evidence="1">
    <location>
        <begin position="5"/>
        <end position="179"/>
    </location>
</feature>
<evidence type="ECO:0000313" key="2">
    <source>
        <dbReference type="EMBL" id="MEK8032076.1"/>
    </source>
</evidence>
<comment type="caution">
    <text evidence="2">The sequence shown here is derived from an EMBL/GenBank/DDBJ whole genome shotgun (WGS) entry which is preliminary data.</text>
</comment>
<dbReference type="InterPro" id="IPR029062">
    <property type="entry name" value="Class_I_gatase-like"/>
</dbReference>
<dbReference type="EC" id="4.2.1.-" evidence="2"/>
<protein>
    <submittedName>
        <fullName evidence="2">DJ-1/PfpI family protein</fullName>
        <ecNumber evidence="2">4.2.1.-</ecNumber>
    </submittedName>
</protein>
<sequence length="201" mass="21600">MKTTRLLLMMFDEVELLDFAGPYEVFTTANRMAARRWPDAAAPFELTTASPHGLTVRARAGLMLQPDTALASAPPADVLLVPGGVVDQLLGDASLLAEIRRRSHEAQISASICTGAFVLAAAGILRDGKATTHWEDAADLAHRHPALQVVTDRRWVDSGRVVTSAGIAAGIDMSLHLVARCVDMELAQRTARQLDVPWIAA</sequence>
<evidence type="ECO:0000313" key="3">
    <source>
        <dbReference type="Proteomes" id="UP001371218"/>
    </source>
</evidence>
<organism evidence="2 3">
    <name type="scientific">Ideonella lacteola</name>
    <dbReference type="NCBI Taxonomy" id="2984193"/>
    <lineage>
        <taxon>Bacteria</taxon>
        <taxon>Pseudomonadati</taxon>
        <taxon>Pseudomonadota</taxon>
        <taxon>Betaproteobacteria</taxon>
        <taxon>Burkholderiales</taxon>
        <taxon>Sphaerotilaceae</taxon>
        <taxon>Ideonella</taxon>
    </lineage>
</organism>
<dbReference type="Proteomes" id="UP001371218">
    <property type="component" value="Unassembled WGS sequence"/>
</dbReference>
<dbReference type="Gene3D" id="3.40.50.880">
    <property type="match status" value="1"/>
</dbReference>
<dbReference type="EMBL" id="JBBUTG010000009">
    <property type="protein sequence ID" value="MEK8032076.1"/>
    <property type="molecule type" value="Genomic_DNA"/>
</dbReference>
<dbReference type="PANTHER" id="PTHR43130:SF14">
    <property type="entry name" value="DJ-1_PFPI DOMAIN-CONTAINING PROTEIN"/>
    <property type="match status" value="1"/>
</dbReference>
<proteinExistence type="predicted"/>
<accession>A0ABU9BQC8</accession>
<keyword evidence="2" id="KW-0456">Lyase</keyword>
<dbReference type="CDD" id="cd03139">
    <property type="entry name" value="GATase1_PfpI_2"/>
    <property type="match status" value="1"/>
</dbReference>
<keyword evidence="3" id="KW-1185">Reference proteome</keyword>
<gene>
    <name evidence="2" type="ORF">AACH06_14715</name>
</gene>
<name>A0ABU9BQC8_9BURK</name>